<dbReference type="Proteomes" id="UP001337655">
    <property type="component" value="Unassembled WGS sequence"/>
</dbReference>
<sequence>MEVATGDITKRHLEWLADVEVGDAVLLLGAERVERRKEGLAEPQHASVDGRPVVDGNDAFQEIAASHTEAEAVDQGGVMVEETWHDEELYLVLDTTRDDNGNLVDAQLRDLYCEPYLSAASPASHSIDSIDLALPEVLDPRRKLATVRSIKDLAGGLDGKYHRIICRPDGDTVRNYVHGGKCGVRCNQGFLECQDKVTKLASAFDSAFDDYEPLCPVCVGEELVYDYHNCRDAFSLHNLGGSEIEQLHQRLNMRLEELGYTTYQYRGEDDGGPLFRDVLQDDPSELDDDE</sequence>
<proteinExistence type="predicted"/>
<organism evidence="2 3">
    <name type="scientific">Saxophila tyrrhenica</name>
    <dbReference type="NCBI Taxonomy" id="1690608"/>
    <lineage>
        <taxon>Eukaryota</taxon>
        <taxon>Fungi</taxon>
        <taxon>Dikarya</taxon>
        <taxon>Ascomycota</taxon>
        <taxon>Pezizomycotina</taxon>
        <taxon>Dothideomycetes</taxon>
        <taxon>Dothideomycetidae</taxon>
        <taxon>Mycosphaerellales</taxon>
        <taxon>Extremaceae</taxon>
        <taxon>Saxophila</taxon>
    </lineage>
</organism>
<evidence type="ECO:0000313" key="2">
    <source>
        <dbReference type="EMBL" id="KAK5174633.1"/>
    </source>
</evidence>
<dbReference type="EMBL" id="JAVRRT010000002">
    <property type="protein sequence ID" value="KAK5174633.1"/>
    <property type="molecule type" value="Genomic_DNA"/>
</dbReference>
<comment type="caution">
    <text evidence="2">The sequence shown here is derived from an EMBL/GenBank/DDBJ whole genome shotgun (WGS) entry which is preliminary data.</text>
</comment>
<keyword evidence="3" id="KW-1185">Reference proteome</keyword>
<gene>
    <name evidence="2" type="ORF">LTR77_001715</name>
</gene>
<reference evidence="2 3" key="1">
    <citation type="submission" date="2023-08" db="EMBL/GenBank/DDBJ databases">
        <title>Black Yeasts Isolated from many extreme environments.</title>
        <authorList>
            <person name="Coleine C."/>
            <person name="Stajich J.E."/>
            <person name="Selbmann L."/>
        </authorList>
    </citation>
    <scope>NUCLEOTIDE SEQUENCE [LARGE SCALE GENOMIC DNA]</scope>
    <source>
        <strain evidence="2 3">CCFEE 5935</strain>
    </source>
</reference>
<name>A0AAV9PKW7_9PEZI</name>
<feature type="compositionally biased region" description="Acidic residues" evidence="1">
    <location>
        <begin position="280"/>
        <end position="290"/>
    </location>
</feature>
<evidence type="ECO:0000256" key="1">
    <source>
        <dbReference type="SAM" id="MobiDB-lite"/>
    </source>
</evidence>
<accession>A0AAV9PKW7</accession>
<dbReference type="RefSeq" id="XP_064663302.1">
    <property type="nucleotide sequence ID" value="XM_064798975.1"/>
</dbReference>
<feature type="region of interest" description="Disordered" evidence="1">
    <location>
        <begin position="269"/>
        <end position="290"/>
    </location>
</feature>
<evidence type="ECO:0000313" key="3">
    <source>
        <dbReference type="Proteomes" id="UP001337655"/>
    </source>
</evidence>
<dbReference type="AlphaFoldDB" id="A0AAV9PKW7"/>
<dbReference type="GeneID" id="89923062"/>
<protein>
    <submittedName>
        <fullName evidence="2">Uncharacterized protein</fullName>
    </submittedName>
</protein>